<dbReference type="PROSITE" id="PS50216">
    <property type="entry name" value="DHHC"/>
    <property type="match status" value="1"/>
</dbReference>
<evidence type="ECO:0000256" key="1">
    <source>
        <dbReference type="ARBA" id="ARBA00004141"/>
    </source>
</evidence>
<keyword evidence="3 7" id="KW-0812">Transmembrane</keyword>
<keyword evidence="6 7" id="KW-0012">Acyltransferase</keyword>
<keyword evidence="10" id="KW-1185">Reference proteome</keyword>
<keyword evidence="2 7" id="KW-0808">Transferase</keyword>
<dbReference type="InterPro" id="IPR039859">
    <property type="entry name" value="PFA4/ZDH16/20/ERF2-like"/>
</dbReference>
<protein>
    <recommendedName>
        <fullName evidence="7">Palmitoyltransferase</fullName>
        <ecNumber evidence="7">2.3.1.225</ecNumber>
    </recommendedName>
</protein>
<evidence type="ECO:0000256" key="3">
    <source>
        <dbReference type="ARBA" id="ARBA00022692"/>
    </source>
</evidence>
<dbReference type="AlphaFoldDB" id="A0A1R2ALS6"/>
<feature type="transmembrane region" description="Helical" evidence="7">
    <location>
        <begin position="147"/>
        <end position="172"/>
    </location>
</feature>
<comment type="catalytic activity">
    <reaction evidence="7">
        <text>L-cysteinyl-[protein] + hexadecanoyl-CoA = S-hexadecanoyl-L-cysteinyl-[protein] + CoA</text>
        <dbReference type="Rhea" id="RHEA:36683"/>
        <dbReference type="Rhea" id="RHEA-COMP:10131"/>
        <dbReference type="Rhea" id="RHEA-COMP:11032"/>
        <dbReference type="ChEBI" id="CHEBI:29950"/>
        <dbReference type="ChEBI" id="CHEBI:57287"/>
        <dbReference type="ChEBI" id="CHEBI:57379"/>
        <dbReference type="ChEBI" id="CHEBI:74151"/>
        <dbReference type="EC" id="2.3.1.225"/>
    </reaction>
</comment>
<dbReference type="Proteomes" id="UP000187209">
    <property type="component" value="Unassembled WGS sequence"/>
</dbReference>
<evidence type="ECO:0000313" key="9">
    <source>
        <dbReference type="EMBL" id="OMJ65488.1"/>
    </source>
</evidence>
<accession>A0A1R2ALS6</accession>
<gene>
    <name evidence="9" type="ORF">SteCoe_38125</name>
</gene>
<dbReference type="GO" id="GO:0005783">
    <property type="term" value="C:endoplasmic reticulum"/>
    <property type="evidence" value="ECO:0007669"/>
    <property type="project" value="TreeGrafter"/>
</dbReference>
<dbReference type="Pfam" id="PF01529">
    <property type="entry name" value="DHHC"/>
    <property type="match status" value="1"/>
</dbReference>
<dbReference type="GO" id="GO:0006612">
    <property type="term" value="P:protein targeting to membrane"/>
    <property type="evidence" value="ECO:0007669"/>
    <property type="project" value="TreeGrafter"/>
</dbReference>
<comment type="similarity">
    <text evidence="7">Belongs to the DHHC palmitoyltransferase family.</text>
</comment>
<evidence type="ECO:0000256" key="5">
    <source>
        <dbReference type="ARBA" id="ARBA00023136"/>
    </source>
</evidence>
<comment type="caution">
    <text evidence="9">The sequence shown here is derived from an EMBL/GenBank/DDBJ whole genome shotgun (WGS) entry which is preliminary data.</text>
</comment>
<dbReference type="OrthoDB" id="331948at2759"/>
<dbReference type="PANTHER" id="PTHR22883">
    <property type="entry name" value="ZINC FINGER DHHC DOMAIN CONTAINING PROTEIN"/>
    <property type="match status" value="1"/>
</dbReference>
<evidence type="ECO:0000256" key="7">
    <source>
        <dbReference type="RuleBase" id="RU079119"/>
    </source>
</evidence>
<feature type="transmembrane region" description="Helical" evidence="7">
    <location>
        <begin position="6"/>
        <end position="32"/>
    </location>
</feature>
<proteinExistence type="inferred from homology"/>
<comment type="subcellular location">
    <subcellularLocation>
        <location evidence="1">Membrane</location>
        <topology evidence="1">Multi-pass membrane protein</topology>
    </subcellularLocation>
</comment>
<name>A0A1R2ALS6_9CILI</name>
<dbReference type="EMBL" id="MPUH01002108">
    <property type="protein sequence ID" value="OMJ65488.1"/>
    <property type="molecule type" value="Genomic_DNA"/>
</dbReference>
<reference evidence="9 10" key="1">
    <citation type="submission" date="2016-11" db="EMBL/GenBank/DDBJ databases">
        <title>The macronuclear genome of Stentor coeruleus: a giant cell with tiny introns.</title>
        <authorList>
            <person name="Slabodnick M."/>
            <person name="Ruby J.G."/>
            <person name="Reiff S.B."/>
            <person name="Swart E.C."/>
            <person name="Gosai S."/>
            <person name="Prabakaran S."/>
            <person name="Witkowska E."/>
            <person name="Larue G.E."/>
            <person name="Fisher S."/>
            <person name="Freeman R.M."/>
            <person name="Gunawardena J."/>
            <person name="Chu W."/>
            <person name="Stover N.A."/>
            <person name="Gregory B.D."/>
            <person name="Nowacki M."/>
            <person name="Derisi J."/>
            <person name="Roy S.W."/>
            <person name="Marshall W.F."/>
            <person name="Sood P."/>
        </authorList>
    </citation>
    <scope>NUCLEOTIDE SEQUENCE [LARGE SCALE GENOMIC DNA]</scope>
    <source>
        <strain evidence="9">WM001</strain>
    </source>
</reference>
<comment type="domain">
    <text evidence="7">The DHHC domain is required for palmitoyltransferase activity.</text>
</comment>
<evidence type="ECO:0000256" key="4">
    <source>
        <dbReference type="ARBA" id="ARBA00022989"/>
    </source>
</evidence>
<feature type="transmembrane region" description="Helical" evidence="7">
    <location>
        <begin position="114"/>
        <end position="141"/>
    </location>
</feature>
<dbReference type="GO" id="GO:0019706">
    <property type="term" value="F:protein-cysteine S-palmitoyltransferase activity"/>
    <property type="evidence" value="ECO:0007669"/>
    <property type="project" value="UniProtKB-EC"/>
</dbReference>
<evidence type="ECO:0000256" key="2">
    <source>
        <dbReference type="ARBA" id="ARBA00022679"/>
    </source>
</evidence>
<dbReference type="EC" id="2.3.1.225" evidence="7"/>
<evidence type="ECO:0000313" key="10">
    <source>
        <dbReference type="Proteomes" id="UP000187209"/>
    </source>
</evidence>
<dbReference type="InterPro" id="IPR001594">
    <property type="entry name" value="Palmitoyltrfase_DHHC"/>
</dbReference>
<evidence type="ECO:0000259" key="8">
    <source>
        <dbReference type="Pfam" id="PF01529"/>
    </source>
</evidence>
<evidence type="ECO:0000256" key="6">
    <source>
        <dbReference type="ARBA" id="ARBA00023315"/>
    </source>
</evidence>
<dbReference type="GO" id="GO:0005794">
    <property type="term" value="C:Golgi apparatus"/>
    <property type="evidence" value="ECO:0007669"/>
    <property type="project" value="TreeGrafter"/>
</dbReference>
<organism evidence="9 10">
    <name type="scientific">Stentor coeruleus</name>
    <dbReference type="NCBI Taxonomy" id="5963"/>
    <lineage>
        <taxon>Eukaryota</taxon>
        <taxon>Sar</taxon>
        <taxon>Alveolata</taxon>
        <taxon>Ciliophora</taxon>
        <taxon>Postciliodesmatophora</taxon>
        <taxon>Heterotrichea</taxon>
        <taxon>Heterotrichida</taxon>
        <taxon>Stentoridae</taxon>
        <taxon>Stentor</taxon>
    </lineage>
</organism>
<keyword evidence="5 7" id="KW-0472">Membrane</keyword>
<feature type="domain" description="Palmitoyltransferase DHHC" evidence="8">
    <location>
        <begin position="70"/>
        <end position="178"/>
    </location>
</feature>
<dbReference type="GO" id="GO:0016020">
    <property type="term" value="C:membrane"/>
    <property type="evidence" value="ECO:0007669"/>
    <property type="project" value="UniProtKB-SubCell"/>
</dbReference>
<keyword evidence="4 7" id="KW-1133">Transmembrane helix</keyword>
<sequence length="240" mass="27985">MKIYTWGSYYIIWIFHVVFGLSMISMLIVIFVSPGKIPDSFSIDTIPETQKIKHPDDIIPKFYLLGRIGYCTNCKKDRPHRAHHCKRCKTCILRYDHHCHFLNNCIGLKNHKAFILFLFYLGMSSLICAFHIGTIIIQQYFEWKILFFMIIYAVISILSLGFGLIHGINVCLNYTGLEQKWKISELFDQGLGENFKQVFGDAYLLWPIPIDTSKVSGLLFPMKIKTIDEPKFIQIDKYLI</sequence>